<dbReference type="EMBL" id="JADFTS010000002">
    <property type="protein sequence ID" value="KAF9619451.1"/>
    <property type="molecule type" value="Genomic_DNA"/>
</dbReference>
<dbReference type="Pfam" id="PF08797">
    <property type="entry name" value="HIRAN"/>
    <property type="match status" value="1"/>
</dbReference>
<dbReference type="GO" id="GO:0004386">
    <property type="term" value="F:helicase activity"/>
    <property type="evidence" value="ECO:0007669"/>
    <property type="project" value="UniProtKB-KW"/>
</dbReference>
<name>A0A835MD71_9MAGN</name>
<evidence type="ECO:0000256" key="2">
    <source>
        <dbReference type="ARBA" id="ARBA00022723"/>
    </source>
</evidence>
<protein>
    <recommendedName>
        <fullName evidence="9">Helicase ATP-binding domain-containing protein</fullName>
    </recommendedName>
</protein>
<organism evidence="10 11">
    <name type="scientific">Coptis chinensis</name>
    <dbReference type="NCBI Taxonomy" id="261450"/>
    <lineage>
        <taxon>Eukaryota</taxon>
        <taxon>Viridiplantae</taxon>
        <taxon>Streptophyta</taxon>
        <taxon>Embryophyta</taxon>
        <taxon>Tracheophyta</taxon>
        <taxon>Spermatophyta</taxon>
        <taxon>Magnoliopsida</taxon>
        <taxon>Ranunculales</taxon>
        <taxon>Ranunculaceae</taxon>
        <taxon>Coptidoideae</taxon>
        <taxon>Coptis</taxon>
    </lineage>
</organism>
<evidence type="ECO:0000256" key="5">
    <source>
        <dbReference type="ARBA" id="ARBA00022806"/>
    </source>
</evidence>
<comment type="caution">
    <text evidence="10">The sequence shown here is derived from an EMBL/GenBank/DDBJ whole genome shotgun (WGS) entry which is preliminary data.</text>
</comment>
<dbReference type="Proteomes" id="UP000631114">
    <property type="component" value="Unassembled WGS sequence"/>
</dbReference>
<dbReference type="SUPFAM" id="SSF52540">
    <property type="entry name" value="P-loop containing nucleoside triphosphate hydrolases"/>
    <property type="match status" value="1"/>
</dbReference>
<dbReference type="GO" id="GO:0005524">
    <property type="term" value="F:ATP binding"/>
    <property type="evidence" value="ECO:0007669"/>
    <property type="project" value="UniProtKB-KW"/>
</dbReference>
<dbReference type="InterPro" id="IPR038718">
    <property type="entry name" value="SNF2-like_sf"/>
</dbReference>
<keyword evidence="3" id="KW-0547">Nucleotide-binding</keyword>
<proteinExistence type="predicted"/>
<evidence type="ECO:0000256" key="3">
    <source>
        <dbReference type="ARBA" id="ARBA00022741"/>
    </source>
</evidence>
<keyword evidence="7" id="KW-0067">ATP-binding</keyword>
<evidence type="ECO:0000256" key="8">
    <source>
        <dbReference type="ARBA" id="ARBA00023242"/>
    </source>
</evidence>
<dbReference type="Pfam" id="PF00176">
    <property type="entry name" value="SNF2-rel_dom"/>
    <property type="match status" value="1"/>
</dbReference>
<reference evidence="10 11" key="1">
    <citation type="submission" date="2020-10" db="EMBL/GenBank/DDBJ databases">
        <title>The Coptis chinensis genome and diversification of protoberbering-type alkaloids.</title>
        <authorList>
            <person name="Wang B."/>
            <person name="Shu S."/>
            <person name="Song C."/>
            <person name="Liu Y."/>
        </authorList>
    </citation>
    <scope>NUCLEOTIDE SEQUENCE [LARGE SCALE GENOMIC DNA]</scope>
    <source>
        <strain evidence="10">HL-2020</strain>
        <tissue evidence="10">Leaf</tissue>
    </source>
</reference>
<dbReference type="InterPro" id="IPR014905">
    <property type="entry name" value="HIRAN"/>
</dbReference>
<keyword evidence="2" id="KW-0479">Metal-binding</keyword>
<dbReference type="GO" id="GO:0005634">
    <property type="term" value="C:nucleus"/>
    <property type="evidence" value="ECO:0007669"/>
    <property type="project" value="UniProtKB-SubCell"/>
</dbReference>
<dbReference type="OrthoDB" id="448448at2759"/>
<keyword evidence="4" id="KW-0378">Hydrolase</keyword>
<dbReference type="PROSITE" id="PS51192">
    <property type="entry name" value="HELICASE_ATP_BIND_1"/>
    <property type="match status" value="1"/>
</dbReference>
<keyword evidence="11" id="KW-1185">Reference proteome</keyword>
<dbReference type="Gene3D" id="3.30.70.2330">
    <property type="match status" value="1"/>
</dbReference>
<evidence type="ECO:0000313" key="10">
    <source>
        <dbReference type="EMBL" id="KAF9619451.1"/>
    </source>
</evidence>
<evidence type="ECO:0000256" key="1">
    <source>
        <dbReference type="ARBA" id="ARBA00004123"/>
    </source>
</evidence>
<feature type="domain" description="Helicase ATP-binding" evidence="9">
    <location>
        <begin position="141"/>
        <end position="246"/>
    </location>
</feature>
<dbReference type="GO" id="GO:0003676">
    <property type="term" value="F:nucleic acid binding"/>
    <property type="evidence" value="ECO:0007669"/>
    <property type="project" value="InterPro"/>
</dbReference>
<dbReference type="InterPro" id="IPR000330">
    <property type="entry name" value="SNF2_N"/>
</dbReference>
<dbReference type="PANTHER" id="PTHR45626:SF17">
    <property type="entry name" value="HELICASE-LIKE TRANSCRIPTION FACTOR"/>
    <property type="match status" value="1"/>
</dbReference>
<evidence type="ECO:0000313" key="11">
    <source>
        <dbReference type="Proteomes" id="UP000631114"/>
    </source>
</evidence>
<dbReference type="GO" id="GO:0008270">
    <property type="term" value="F:zinc ion binding"/>
    <property type="evidence" value="ECO:0007669"/>
    <property type="project" value="InterPro"/>
</dbReference>
<dbReference type="GO" id="GO:0016818">
    <property type="term" value="F:hydrolase activity, acting on acid anhydrides, in phosphorus-containing anhydrides"/>
    <property type="evidence" value="ECO:0007669"/>
    <property type="project" value="InterPro"/>
</dbReference>
<dbReference type="AlphaFoldDB" id="A0A835MD71"/>
<dbReference type="InterPro" id="IPR014001">
    <property type="entry name" value="Helicase_ATP-bd"/>
</dbReference>
<sequence>MIGLVREPLNLYNSNAIKVLNMRSAQVGYVERDCATVFAPLMDAGLITLEGIVPSTLGVKQRYRLPCQVHIFSRIDAFSIVENTIEGGGLLLIPPEEPMFQLFVSAVAEEKKKAKDFKSIDDIFMLVSANEDKEEEGVRMKGTLVVCPPSVMSTWITQLIEHTRHGSFKVYLYYGGEQTQIVRELQKYDLALTTYSTLAVEQNRESPIKKMEWFRVILDEAHVIKNEGALQSQAVIGLKAKRRWVV</sequence>
<accession>A0A835MD71</accession>
<dbReference type="InterPro" id="IPR050628">
    <property type="entry name" value="SNF2_RAD54_helicase_TF"/>
</dbReference>
<dbReference type="InterPro" id="IPR027417">
    <property type="entry name" value="P-loop_NTPase"/>
</dbReference>
<gene>
    <name evidence="10" type="ORF">IFM89_007026</name>
</gene>
<dbReference type="GO" id="GO:0006281">
    <property type="term" value="P:DNA repair"/>
    <property type="evidence" value="ECO:0007669"/>
    <property type="project" value="TreeGrafter"/>
</dbReference>
<evidence type="ECO:0000259" key="9">
    <source>
        <dbReference type="PROSITE" id="PS51192"/>
    </source>
</evidence>
<dbReference type="GO" id="GO:0008094">
    <property type="term" value="F:ATP-dependent activity, acting on DNA"/>
    <property type="evidence" value="ECO:0007669"/>
    <property type="project" value="TreeGrafter"/>
</dbReference>
<evidence type="ECO:0000256" key="6">
    <source>
        <dbReference type="ARBA" id="ARBA00022833"/>
    </source>
</evidence>
<keyword evidence="8" id="KW-0539">Nucleus</keyword>
<keyword evidence="5" id="KW-0347">Helicase</keyword>
<keyword evidence="6" id="KW-0862">Zinc</keyword>
<dbReference type="Gene3D" id="3.40.50.10810">
    <property type="entry name" value="Tandem AAA-ATPase domain"/>
    <property type="match status" value="1"/>
</dbReference>
<comment type="subcellular location">
    <subcellularLocation>
        <location evidence="1">Nucleus</location>
    </subcellularLocation>
</comment>
<evidence type="ECO:0000256" key="4">
    <source>
        <dbReference type="ARBA" id="ARBA00022801"/>
    </source>
</evidence>
<evidence type="ECO:0000256" key="7">
    <source>
        <dbReference type="ARBA" id="ARBA00022840"/>
    </source>
</evidence>
<dbReference type="PANTHER" id="PTHR45626">
    <property type="entry name" value="TRANSCRIPTION TERMINATION FACTOR 2-RELATED"/>
    <property type="match status" value="1"/>
</dbReference>